<dbReference type="OMA" id="TVCWVRL"/>
<dbReference type="CTD" id="794093"/>
<reference evidence="4" key="3">
    <citation type="submission" date="2025-09" db="UniProtKB">
        <authorList>
            <consortium name="Ensembl"/>
        </authorList>
    </citation>
    <scope>IDENTIFICATION</scope>
</reference>
<evidence type="ECO:0008006" key="6">
    <source>
        <dbReference type="Google" id="ProtNLM"/>
    </source>
</evidence>
<accession>A0A3B4DGN2</accession>
<dbReference type="OrthoDB" id="6270617at2759"/>
<feature type="region of interest" description="Disordered" evidence="1">
    <location>
        <begin position="69"/>
        <end position="124"/>
    </location>
</feature>
<feature type="compositionally biased region" description="Polar residues" evidence="1">
    <location>
        <begin position="84"/>
        <end position="108"/>
    </location>
</feature>
<organism evidence="4 5">
    <name type="scientific">Pygocentrus nattereri</name>
    <name type="common">Red-bellied piranha</name>
    <dbReference type="NCBI Taxonomy" id="42514"/>
    <lineage>
        <taxon>Eukaryota</taxon>
        <taxon>Metazoa</taxon>
        <taxon>Chordata</taxon>
        <taxon>Craniata</taxon>
        <taxon>Vertebrata</taxon>
        <taxon>Euteleostomi</taxon>
        <taxon>Actinopterygii</taxon>
        <taxon>Neopterygii</taxon>
        <taxon>Teleostei</taxon>
        <taxon>Ostariophysi</taxon>
        <taxon>Characiformes</taxon>
        <taxon>Characoidei</taxon>
        <taxon>Pygocentrus</taxon>
    </lineage>
</organism>
<evidence type="ECO:0000313" key="4">
    <source>
        <dbReference type="Ensembl" id="ENSPNAP00000022256.1"/>
    </source>
</evidence>
<dbReference type="RefSeq" id="XP_017570001.1">
    <property type="nucleotide sequence ID" value="XM_017714512.2"/>
</dbReference>
<keyword evidence="5" id="KW-1185">Reference proteome</keyword>
<keyword evidence="2" id="KW-0812">Transmembrane</keyword>
<proteinExistence type="predicted"/>
<feature type="chain" id="PRO_5017263834" description="Neural proliferation, differentiation and control, 1a" evidence="3">
    <location>
        <begin position="31"/>
        <end position="269"/>
    </location>
</feature>
<dbReference type="STRING" id="42514.ENSPNAP00000022256"/>
<dbReference type="GeneID" id="108437416"/>
<feature type="compositionally biased region" description="Basic and acidic residues" evidence="1">
    <location>
        <begin position="109"/>
        <end position="119"/>
    </location>
</feature>
<reference evidence="4" key="2">
    <citation type="submission" date="2025-08" db="UniProtKB">
        <authorList>
            <consortium name="Ensembl"/>
        </authorList>
    </citation>
    <scope>IDENTIFICATION</scope>
</reference>
<evidence type="ECO:0000256" key="3">
    <source>
        <dbReference type="SAM" id="SignalP"/>
    </source>
</evidence>
<sequence>MLLPRRGGGLPGAWRLPGLLFCLALAAVSASVPGKETSLPDLDEEIDYLSSIITKQRASHVKKPVSPSWSALQLQSEKNDQSRLKNVSRSTTAKPTTHSPSTAAQHTSKSPEPRTDSSGRGKPIAIPFPRDSVLVLLMSVCIIIGTVALILAAVCWVRLQREAHLAQKVDYPAFQAEGPRSSSGISSGDKKLAHSAQMYHYQHQKQQMLSMEKNKTEPKVSESGAISDEETEEGDFTVYECPGLAPTGEMEVKNPLFDDSSLHRERNHK</sequence>
<keyword evidence="2" id="KW-1133">Transmembrane helix</keyword>
<dbReference type="Ensembl" id="ENSPNAT00000034374.2">
    <property type="protein sequence ID" value="ENSPNAP00000022256.1"/>
    <property type="gene ID" value="ENSPNAG00000004656.2"/>
</dbReference>
<dbReference type="PANTHER" id="PTHR23352:SF2">
    <property type="entry name" value="NEURAL PROLIFERATION DIFFERENTIATION AND CONTROL PROTEIN 1"/>
    <property type="match status" value="1"/>
</dbReference>
<keyword evidence="3" id="KW-0732">Signal</keyword>
<dbReference type="PANTHER" id="PTHR23352">
    <property type="entry name" value="NEURAL PROLIFERATION DIFFERENTIATION AND CONTROL PROTEIN-1 NPDC-1 PROTEIN"/>
    <property type="match status" value="1"/>
</dbReference>
<reference evidence="4 5" key="1">
    <citation type="submission" date="2020-10" db="EMBL/GenBank/DDBJ databases">
        <title>Pygocentrus nattereri (red-bellied piranha) genome, fPygNat1, primary haplotype.</title>
        <authorList>
            <person name="Myers G."/>
            <person name="Meyer A."/>
            <person name="Karagic N."/>
            <person name="Pippel M."/>
            <person name="Winkler S."/>
            <person name="Tracey A."/>
            <person name="Wood J."/>
            <person name="Formenti G."/>
            <person name="Howe K."/>
            <person name="Fedrigo O."/>
            <person name="Jarvis E.D."/>
        </authorList>
    </citation>
    <scope>NUCLEOTIDE SEQUENCE [LARGE SCALE GENOMIC DNA]</scope>
</reference>
<evidence type="ECO:0000256" key="2">
    <source>
        <dbReference type="SAM" id="Phobius"/>
    </source>
</evidence>
<dbReference type="AlphaFoldDB" id="A0A3B4DGN2"/>
<dbReference type="GeneTree" id="ENSGT00440000038604"/>
<dbReference type="Pfam" id="PF06809">
    <property type="entry name" value="NPDC1"/>
    <property type="match status" value="1"/>
</dbReference>
<protein>
    <recommendedName>
        <fullName evidence="6">Neural proliferation, differentiation and control, 1a</fullName>
    </recommendedName>
</protein>
<evidence type="ECO:0000313" key="5">
    <source>
        <dbReference type="Proteomes" id="UP001501920"/>
    </source>
</evidence>
<feature type="compositionally biased region" description="Basic and acidic residues" evidence="1">
    <location>
        <begin position="260"/>
        <end position="269"/>
    </location>
</feature>
<dbReference type="InterPro" id="IPR009635">
    <property type="entry name" value="NPDC1"/>
</dbReference>
<dbReference type="Proteomes" id="UP001501920">
    <property type="component" value="Chromosome 16"/>
</dbReference>
<feature type="region of interest" description="Disordered" evidence="1">
    <location>
        <begin position="213"/>
        <end position="269"/>
    </location>
</feature>
<name>A0A3B4DGN2_PYGNA</name>
<evidence type="ECO:0000256" key="1">
    <source>
        <dbReference type="SAM" id="MobiDB-lite"/>
    </source>
</evidence>
<feature type="transmembrane region" description="Helical" evidence="2">
    <location>
        <begin position="133"/>
        <end position="157"/>
    </location>
</feature>
<dbReference type="GO" id="GO:0016020">
    <property type="term" value="C:membrane"/>
    <property type="evidence" value="ECO:0007669"/>
    <property type="project" value="InterPro"/>
</dbReference>
<feature type="signal peptide" evidence="3">
    <location>
        <begin position="1"/>
        <end position="30"/>
    </location>
</feature>
<keyword evidence="2" id="KW-0472">Membrane</keyword>